<name>A0AAE1X7J7_9LAMI</name>
<evidence type="ECO:0000256" key="1">
    <source>
        <dbReference type="SAM" id="MobiDB-lite"/>
    </source>
</evidence>
<dbReference type="EMBL" id="JACGWL010000003">
    <property type="protein sequence ID" value="KAK4406546.1"/>
    <property type="molecule type" value="Genomic_DNA"/>
</dbReference>
<organism evidence="2 3">
    <name type="scientific">Sesamum angolense</name>
    <dbReference type="NCBI Taxonomy" id="2727404"/>
    <lineage>
        <taxon>Eukaryota</taxon>
        <taxon>Viridiplantae</taxon>
        <taxon>Streptophyta</taxon>
        <taxon>Embryophyta</taxon>
        <taxon>Tracheophyta</taxon>
        <taxon>Spermatophyta</taxon>
        <taxon>Magnoliopsida</taxon>
        <taxon>eudicotyledons</taxon>
        <taxon>Gunneridae</taxon>
        <taxon>Pentapetalae</taxon>
        <taxon>asterids</taxon>
        <taxon>lamiids</taxon>
        <taxon>Lamiales</taxon>
        <taxon>Pedaliaceae</taxon>
        <taxon>Sesamum</taxon>
    </lineage>
</organism>
<protein>
    <submittedName>
        <fullName evidence="2">Uncharacterized protein</fullName>
    </submittedName>
</protein>
<sequence>MMSFIELSLSFYGYYFYYLYEQKVFVLRNVVSLQKGFLWIPDKDEVLLKESSEMRHGIKLSKKQFPKTDEELKQRYQVCASKAHWSAVKTILKYLKRTKDIFLIYEYGELILEGYIDASFQSDNDDAKYQSSFVFKLNGSVVVWKSSKQESLKSCEEVKQNISGISLDENAIGYLHKYDRLDDVTSILQYMKEVYAIRDRHTSGEAHLKVGLDNDTYIDVIFQSPPHSYYPFIINFNLNGLESLINELINMLVQYEATIKKSVLTVLVGEFSTFKAKYKRVGCRKRKKGKLKAKAIVAATRPKSTPFAPKGMAKGKKKVGPQTVDDKRYLHPLS</sequence>
<dbReference type="Proteomes" id="UP001289374">
    <property type="component" value="Unassembled WGS sequence"/>
</dbReference>
<accession>A0AAE1X7J7</accession>
<comment type="caution">
    <text evidence="2">The sequence shown here is derived from an EMBL/GenBank/DDBJ whole genome shotgun (WGS) entry which is preliminary data.</text>
</comment>
<dbReference type="PANTHER" id="PTHR11439">
    <property type="entry name" value="GAG-POL-RELATED RETROTRANSPOSON"/>
    <property type="match status" value="1"/>
</dbReference>
<feature type="region of interest" description="Disordered" evidence="1">
    <location>
        <begin position="303"/>
        <end position="325"/>
    </location>
</feature>
<gene>
    <name evidence="2" type="ORF">Sango_0661100</name>
</gene>
<proteinExistence type="predicted"/>
<reference evidence="2" key="1">
    <citation type="submission" date="2020-06" db="EMBL/GenBank/DDBJ databases">
        <authorList>
            <person name="Li T."/>
            <person name="Hu X."/>
            <person name="Zhang T."/>
            <person name="Song X."/>
            <person name="Zhang H."/>
            <person name="Dai N."/>
            <person name="Sheng W."/>
            <person name="Hou X."/>
            <person name="Wei L."/>
        </authorList>
    </citation>
    <scope>NUCLEOTIDE SEQUENCE</scope>
    <source>
        <strain evidence="2">K16</strain>
        <tissue evidence="2">Leaf</tissue>
    </source>
</reference>
<evidence type="ECO:0000313" key="2">
    <source>
        <dbReference type="EMBL" id="KAK4406546.1"/>
    </source>
</evidence>
<dbReference type="PANTHER" id="PTHR11439:SF467">
    <property type="entry name" value="INTEGRASE CATALYTIC DOMAIN-CONTAINING PROTEIN"/>
    <property type="match status" value="1"/>
</dbReference>
<keyword evidence="3" id="KW-1185">Reference proteome</keyword>
<evidence type="ECO:0000313" key="3">
    <source>
        <dbReference type="Proteomes" id="UP001289374"/>
    </source>
</evidence>
<dbReference type="AlphaFoldDB" id="A0AAE1X7J7"/>
<reference evidence="2" key="2">
    <citation type="journal article" date="2024" name="Plant">
        <title>Genomic evolution and insights into agronomic trait innovations of Sesamum species.</title>
        <authorList>
            <person name="Miao H."/>
            <person name="Wang L."/>
            <person name="Qu L."/>
            <person name="Liu H."/>
            <person name="Sun Y."/>
            <person name="Le M."/>
            <person name="Wang Q."/>
            <person name="Wei S."/>
            <person name="Zheng Y."/>
            <person name="Lin W."/>
            <person name="Duan Y."/>
            <person name="Cao H."/>
            <person name="Xiong S."/>
            <person name="Wang X."/>
            <person name="Wei L."/>
            <person name="Li C."/>
            <person name="Ma Q."/>
            <person name="Ju M."/>
            <person name="Zhao R."/>
            <person name="Li G."/>
            <person name="Mu C."/>
            <person name="Tian Q."/>
            <person name="Mei H."/>
            <person name="Zhang T."/>
            <person name="Gao T."/>
            <person name="Zhang H."/>
        </authorList>
    </citation>
    <scope>NUCLEOTIDE SEQUENCE</scope>
    <source>
        <strain evidence="2">K16</strain>
    </source>
</reference>